<dbReference type="Gene3D" id="3.30.429.10">
    <property type="entry name" value="Macrophage Migration Inhibitory Factor"/>
    <property type="match status" value="1"/>
</dbReference>
<evidence type="ECO:0000256" key="7">
    <source>
        <dbReference type="ARBA" id="ARBA00038932"/>
    </source>
</evidence>
<dbReference type="InterPro" id="IPR014347">
    <property type="entry name" value="Tautomerase/MIF_sf"/>
</dbReference>
<evidence type="ECO:0000256" key="4">
    <source>
        <dbReference type="ARBA" id="ARBA00023235"/>
    </source>
</evidence>
<evidence type="ECO:0000256" key="8">
    <source>
        <dbReference type="ARBA" id="ARBA00039086"/>
    </source>
</evidence>
<dbReference type="InterPro" id="IPR001398">
    <property type="entry name" value="Macrophage_inhib_fac"/>
</dbReference>
<dbReference type="SUPFAM" id="SSF55331">
    <property type="entry name" value="Tautomerase/MIF"/>
    <property type="match status" value="1"/>
</dbReference>
<organism evidence="12 13">
    <name type="scientific">Aliterella atlantica CENA595</name>
    <dbReference type="NCBI Taxonomy" id="1618023"/>
    <lineage>
        <taxon>Bacteria</taxon>
        <taxon>Bacillati</taxon>
        <taxon>Cyanobacteriota</taxon>
        <taxon>Cyanophyceae</taxon>
        <taxon>Chroococcidiopsidales</taxon>
        <taxon>Aliterellaceae</taxon>
        <taxon>Aliterella</taxon>
    </lineage>
</organism>
<evidence type="ECO:0000313" key="13">
    <source>
        <dbReference type="Proteomes" id="UP000032452"/>
    </source>
</evidence>
<keyword evidence="4" id="KW-0413">Isomerase</keyword>
<dbReference type="STRING" id="1618023.UH38_02325"/>
<comment type="subcellular location">
    <subcellularLocation>
        <location evidence="1">Secreted</location>
    </subcellularLocation>
</comment>
<comment type="catalytic activity">
    <reaction evidence="6">
        <text>L-dopachrome = 5,6-dihydroxyindole-2-carboxylate</text>
        <dbReference type="Rhea" id="RHEA:13041"/>
        <dbReference type="ChEBI" id="CHEBI:16875"/>
        <dbReference type="ChEBI" id="CHEBI:57509"/>
        <dbReference type="EC" id="5.3.3.12"/>
    </reaction>
</comment>
<name>A0A0D8ZXV6_9CYAN</name>
<dbReference type="GO" id="GO:0005125">
    <property type="term" value="F:cytokine activity"/>
    <property type="evidence" value="ECO:0007669"/>
    <property type="project" value="UniProtKB-KW"/>
</dbReference>
<keyword evidence="13" id="KW-1185">Reference proteome</keyword>
<dbReference type="PANTHER" id="PTHR11954">
    <property type="entry name" value="D-DOPACHROME DECARBOXYLASE"/>
    <property type="match status" value="1"/>
</dbReference>
<dbReference type="PATRIC" id="fig|1618023.3.peg.1723"/>
<gene>
    <name evidence="12" type="ORF">UH38_02325</name>
</gene>
<dbReference type="EMBL" id="JYON01000001">
    <property type="protein sequence ID" value="KJH73613.1"/>
    <property type="molecule type" value="Genomic_DNA"/>
</dbReference>
<dbReference type="AlphaFoldDB" id="A0A0D8ZXV6"/>
<evidence type="ECO:0000256" key="1">
    <source>
        <dbReference type="ARBA" id="ARBA00004613"/>
    </source>
</evidence>
<evidence type="ECO:0000256" key="6">
    <source>
        <dbReference type="ARBA" id="ARBA00036823"/>
    </source>
</evidence>
<dbReference type="Pfam" id="PF01187">
    <property type="entry name" value="MIF"/>
    <property type="match status" value="1"/>
</dbReference>
<dbReference type="RefSeq" id="WP_045052965.1">
    <property type="nucleotide sequence ID" value="NZ_CAWMDP010000017.1"/>
</dbReference>
<dbReference type="EC" id="5.3.2.1" evidence="8"/>
<accession>A0A0D8ZXV6</accession>
<dbReference type="GO" id="GO:0050178">
    <property type="term" value="F:phenylpyruvate tautomerase activity"/>
    <property type="evidence" value="ECO:0007669"/>
    <property type="project" value="UniProtKB-EC"/>
</dbReference>
<evidence type="ECO:0000256" key="5">
    <source>
        <dbReference type="ARBA" id="ARBA00036735"/>
    </source>
</evidence>
<comment type="catalytic activity">
    <reaction evidence="5">
        <text>3-phenylpyruvate = enol-phenylpyruvate</text>
        <dbReference type="Rhea" id="RHEA:17097"/>
        <dbReference type="ChEBI" id="CHEBI:16815"/>
        <dbReference type="ChEBI" id="CHEBI:18005"/>
        <dbReference type="EC" id="5.3.2.1"/>
    </reaction>
</comment>
<evidence type="ECO:0000256" key="10">
    <source>
        <dbReference type="ARBA" id="ARBA00041912"/>
    </source>
</evidence>
<dbReference type="EC" id="5.3.3.12" evidence="7"/>
<evidence type="ECO:0000256" key="11">
    <source>
        <dbReference type="ARBA" id="ARBA00042730"/>
    </source>
</evidence>
<comment type="caution">
    <text evidence="12">The sequence shown here is derived from an EMBL/GenBank/DDBJ whole genome shotgun (WGS) entry which is preliminary data.</text>
</comment>
<keyword evidence="3" id="KW-0964">Secreted</keyword>
<keyword evidence="2" id="KW-0202">Cytokine</keyword>
<protein>
    <recommendedName>
        <fullName evidence="11">L-dopachrome isomerase</fullName>
        <ecNumber evidence="8">5.3.2.1</ecNumber>
        <ecNumber evidence="7">5.3.3.12</ecNumber>
    </recommendedName>
    <alternativeName>
        <fullName evidence="9">L-dopachrome tautomerase</fullName>
    </alternativeName>
    <alternativeName>
        <fullName evidence="10">Phenylpyruvate tautomerase</fullName>
    </alternativeName>
</protein>
<reference evidence="12 13" key="1">
    <citation type="submission" date="2015-02" db="EMBL/GenBank/DDBJ databases">
        <title>Draft genome of a novel marine cyanobacterium (Chroococcales) isolated from South Atlantic Ocean.</title>
        <authorList>
            <person name="Rigonato J."/>
            <person name="Alvarenga D.O."/>
            <person name="Branco L.H."/>
            <person name="Varani A.M."/>
            <person name="Brandini F.P."/>
            <person name="Fiore M.F."/>
        </authorList>
    </citation>
    <scope>NUCLEOTIDE SEQUENCE [LARGE SCALE GENOMIC DNA]</scope>
    <source>
        <strain evidence="12 13">CENA595</strain>
    </source>
</reference>
<dbReference type="GO" id="GO:0005615">
    <property type="term" value="C:extracellular space"/>
    <property type="evidence" value="ECO:0007669"/>
    <property type="project" value="UniProtKB-KW"/>
</dbReference>
<dbReference type="Proteomes" id="UP000032452">
    <property type="component" value="Unassembled WGS sequence"/>
</dbReference>
<sequence>MPLIKVQTSVAHTDKSEVETLLKNLSAKLSKHLGKPESYVMTAFESNVPMTFAGTLEPACYIEIKSVGNMKPEQTNTMSQDFCQQINQALNIDKNRIYIEFADAKGAMWGWNGSTFG</sequence>
<dbReference type="OrthoDB" id="5769863at2"/>
<evidence type="ECO:0000256" key="2">
    <source>
        <dbReference type="ARBA" id="ARBA00022514"/>
    </source>
</evidence>
<dbReference type="PANTHER" id="PTHR11954:SF6">
    <property type="entry name" value="MACROPHAGE MIGRATION INHIBITORY FACTOR"/>
    <property type="match status" value="1"/>
</dbReference>
<proteinExistence type="predicted"/>
<evidence type="ECO:0000256" key="9">
    <source>
        <dbReference type="ARBA" id="ARBA00041631"/>
    </source>
</evidence>
<evidence type="ECO:0000313" key="12">
    <source>
        <dbReference type="EMBL" id="KJH73613.1"/>
    </source>
</evidence>
<evidence type="ECO:0000256" key="3">
    <source>
        <dbReference type="ARBA" id="ARBA00022525"/>
    </source>
</evidence>
<dbReference type="GO" id="GO:0004167">
    <property type="term" value="F:dopachrome isomerase activity"/>
    <property type="evidence" value="ECO:0007669"/>
    <property type="project" value="UniProtKB-EC"/>
</dbReference>